<dbReference type="Pfam" id="PF01757">
    <property type="entry name" value="Acyl_transf_3"/>
    <property type="match status" value="1"/>
</dbReference>
<dbReference type="InterPro" id="IPR050879">
    <property type="entry name" value="Acyltransferase_3"/>
</dbReference>
<comment type="similarity">
    <text evidence="2">Belongs to the acyltransferase 3 family.</text>
</comment>
<dbReference type="EMBL" id="NFEZ01000004">
    <property type="protein sequence ID" value="PLT44296.1"/>
    <property type="molecule type" value="Genomic_DNA"/>
</dbReference>
<accession>A0A2N5N1V2</accession>
<gene>
    <name evidence="5" type="ORF">B8V81_2727</name>
</gene>
<keyword evidence="3" id="KW-0812">Transmembrane</keyword>
<evidence type="ECO:0000259" key="4">
    <source>
        <dbReference type="Pfam" id="PF01757"/>
    </source>
</evidence>
<organism evidence="5 6">
    <name type="scientific">Paenibacillus pasadenensis</name>
    <dbReference type="NCBI Taxonomy" id="217090"/>
    <lineage>
        <taxon>Bacteria</taxon>
        <taxon>Bacillati</taxon>
        <taxon>Bacillota</taxon>
        <taxon>Bacilli</taxon>
        <taxon>Bacillales</taxon>
        <taxon>Paenibacillaceae</taxon>
        <taxon>Paenibacillus</taxon>
    </lineage>
</organism>
<sequence>MNDVSLDNKLVYLDGLRGLAAFAVVISHYMQVFYPAALSGNPQQAHSQWDVGYGQTPLNLFYNGQFAVCLFFVLSGYVLSVRFFERQLDPEAFLQSLQSSAVRRYLRLAVPAAASVGLVYLGLMTHAFHLQDIWEATGTDMKKDYYALDQHLYTVIKAAVFDPFFRFESHPYNPVLWTMSYELLGSFLIFGFIALFGRAKRRWIVYAVLSLAFIQTYFVAFLWGMLLADLLRGRWIRRTRSTLLVLAAGIYLGSAPYIPLKGTMYEPIAATTALINGWIQLDLNSRLLARTAGAAMILFALQRLKPLQLLLAWRPFAYLGKVSFSLYLVHFTVLTTFSAYVFSKAMAHFGYNIAYAITFAASMPPLFILSHFYMKHIDQGAIKLARSVEQKMTAPSAMRRRAETDDSTLSG</sequence>
<evidence type="ECO:0000256" key="1">
    <source>
        <dbReference type="ARBA" id="ARBA00004370"/>
    </source>
</evidence>
<feature type="transmembrane region" description="Helical" evidence="3">
    <location>
        <begin position="324"/>
        <end position="342"/>
    </location>
</feature>
<feature type="transmembrane region" description="Helical" evidence="3">
    <location>
        <begin position="105"/>
        <end position="123"/>
    </location>
</feature>
<comment type="subcellular location">
    <subcellularLocation>
        <location evidence="1">Membrane</location>
    </subcellularLocation>
</comment>
<evidence type="ECO:0000313" key="5">
    <source>
        <dbReference type="EMBL" id="PLT44296.1"/>
    </source>
</evidence>
<keyword evidence="3" id="KW-1133">Transmembrane helix</keyword>
<dbReference type="RefSeq" id="WP_101808534.1">
    <property type="nucleotide sequence ID" value="NZ_NFEZ01000004.1"/>
</dbReference>
<feature type="transmembrane region" description="Helical" evidence="3">
    <location>
        <begin position="60"/>
        <end position="84"/>
    </location>
</feature>
<dbReference type="GO" id="GO:0016747">
    <property type="term" value="F:acyltransferase activity, transferring groups other than amino-acyl groups"/>
    <property type="evidence" value="ECO:0007669"/>
    <property type="project" value="InterPro"/>
</dbReference>
<proteinExistence type="inferred from homology"/>
<feature type="transmembrane region" description="Helical" evidence="3">
    <location>
        <begin position="175"/>
        <end position="196"/>
    </location>
</feature>
<name>A0A2N5N1V2_9BACL</name>
<feature type="transmembrane region" description="Helical" evidence="3">
    <location>
        <begin position="203"/>
        <end position="223"/>
    </location>
</feature>
<keyword evidence="6" id="KW-1185">Reference proteome</keyword>
<dbReference type="Proteomes" id="UP000234789">
    <property type="component" value="Unassembled WGS sequence"/>
</dbReference>
<dbReference type="InterPro" id="IPR002656">
    <property type="entry name" value="Acyl_transf_3_dom"/>
</dbReference>
<dbReference type="AlphaFoldDB" id="A0A2N5N1V2"/>
<feature type="transmembrane region" description="Helical" evidence="3">
    <location>
        <begin position="243"/>
        <end position="260"/>
    </location>
</feature>
<comment type="caution">
    <text evidence="5">The sequence shown here is derived from an EMBL/GenBank/DDBJ whole genome shotgun (WGS) entry which is preliminary data.</text>
</comment>
<feature type="domain" description="Acyltransferase 3" evidence="4">
    <location>
        <begin position="11"/>
        <end position="368"/>
    </location>
</feature>
<evidence type="ECO:0000313" key="6">
    <source>
        <dbReference type="Proteomes" id="UP000234789"/>
    </source>
</evidence>
<protein>
    <recommendedName>
        <fullName evidence="4">Acyltransferase 3 domain-containing protein</fullName>
    </recommendedName>
</protein>
<reference evidence="5 6" key="1">
    <citation type="submission" date="2017-05" db="EMBL/GenBank/DDBJ databases">
        <title>Functional genome analysis of Paenibacillus pasadenensis strain R16: insights on endophytic life style and antifungal activity.</title>
        <authorList>
            <person name="Passera A."/>
            <person name="Marcolungo L."/>
            <person name="Casati P."/>
            <person name="Brasca M."/>
            <person name="Quaglino F."/>
            <person name="Delledonne M."/>
        </authorList>
    </citation>
    <scope>NUCLEOTIDE SEQUENCE [LARGE SCALE GENOMIC DNA]</scope>
    <source>
        <strain evidence="5 6">R16</strain>
    </source>
</reference>
<feature type="transmembrane region" description="Helical" evidence="3">
    <location>
        <begin position="354"/>
        <end position="374"/>
    </location>
</feature>
<dbReference type="PANTHER" id="PTHR23028">
    <property type="entry name" value="ACETYLTRANSFERASE"/>
    <property type="match status" value="1"/>
</dbReference>
<evidence type="ECO:0000256" key="3">
    <source>
        <dbReference type="SAM" id="Phobius"/>
    </source>
</evidence>
<evidence type="ECO:0000256" key="2">
    <source>
        <dbReference type="ARBA" id="ARBA00007400"/>
    </source>
</evidence>
<feature type="transmembrane region" description="Helical" evidence="3">
    <location>
        <begin position="19"/>
        <end position="40"/>
    </location>
</feature>
<keyword evidence="3" id="KW-0472">Membrane</keyword>
<dbReference type="PANTHER" id="PTHR23028:SF134">
    <property type="entry name" value="PUTATIVE (AFU_ORTHOLOGUE AFUA_4G08520)-RELATED"/>
    <property type="match status" value="1"/>
</dbReference>